<dbReference type="Proteomes" id="UP000466517">
    <property type="component" value="Chromosome"/>
</dbReference>
<evidence type="ECO:0000256" key="1">
    <source>
        <dbReference type="SAM" id="MobiDB-lite"/>
    </source>
</evidence>
<proteinExistence type="predicted"/>
<gene>
    <name evidence="2" type="ORF">MMAD_46370</name>
</gene>
<accession>A0A7I7XMR4</accession>
<protein>
    <submittedName>
        <fullName evidence="2">Uncharacterized protein</fullName>
    </submittedName>
</protein>
<dbReference type="KEGG" id="mmag:MMAD_46370"/>
<evidence type="ECO:0000313" key="2">
    <source>
        <dbReference type="EMBL" id="BBZ30342.1"/>
    </source>
</evidence>
<feature type="region of interest" description="Disordered" evidence="1">
    <location>
        <begin position="40"/>
        <end position="61"/>
    </location>
</feature>
<dbReference type="AlphaFoldDB" id="A0A7I7XMR4"/>
<dbReference type="EMBL" id="AP022610">
    <property type="protein sequence ID" value="BBZ30342.1"/>
    <property type="molecule type" value="Genomic_DNA"/>
</dbReference>
<reference evidence="2 3" key="1">
    <citation type="journal article" date="2019" name="Emerg. Microbes Infect.">
        <title>Comprehensive subspecies identification of 175 nontuberculous mycobacteria species based on 7547 genomic profiles.</title>
        <authorList>
            <person name="Matsumoto Y."/>
            <person name="Kinjo T."/>
            <person name="Motooka D."/>
            <person name="Nabeya D."/>
            <person name="Jung N."/>
            <person name="Uechi K."/>
            <person name="Horii T."/>
            <person name="Iida T."/>
            <person name="Fujita J."/>
            <person name="Nakamura S."/>
        </authorList>
    </citation>
    <scope>NUCLEOTIDE SEQUENCE [LARGE SCALE GENOMIC DNA]</scope>
    <source>
        <strain evidence="2 3">JCM 13574</strain>
    </source>
</reference>
<evidence type="ECO:0000313" key="3">
    <source>
        <dbReference type="Proteomes" id="UP000466517"/>
    </source>
</evidence>
<keyword evidence="3" id="KW-1185">Reference proteome</keyword>
<name>A0A7I7XMR4_9MYCO</name>
<sequence length="137" mass="13416">MGAAMGLRLKNVWTISRRTQARTVHRTGICAGAVGLGARNGASRAPTKLENAPATEPGVASSAAPGAAGVSVGATGALAAWALSTWTLAALAVTAGASRCADDVDSVPLTVESATGAVVLGALAFLGLALERVEPPA</sequence>
<organism evidence="2 3">
    <name type="scientific">Mycolicibacterium madagascariense</name>
    <dbReference type="NCBI Taxonomy" id="212765"/>
    <lineage>
        <taxon>Bacteria</taxon>
        <taxon>Bacillati</taxon>
        <taxon>Actinomycetota</taxon>
        <taxon>Actinomycetes</taxon>
        <taxon>Mycobacteriales</taxon>
        <taxon>Mycobacteriaceae</taxon>
        <taxon>Mycolicibacterium</taxon>
    </lineage>
</organism>